<evidence type="ECO:0000256" key="12">
    <source>
        <dbReference type="ARBA" id="ARBA00023098"/>
    </source>
</evidence>
<comment type="similarity">
    <text evidence="4">Belongs to the diacylglycerol acyltransferase family.</text>
</comment>
<evidence type="ECO:0000256" key="7">
    <source>
        <dbReference type="ARBA" id="ARBA00022679"/>
    </source>
</evidence>
<evidence type="ECO:0000256" key="4">
    <source>
        <dbReference type="ARBA" id="ARBA00005420"/>
    </source>
</evidence>
<evidence type="ECO:0000313" key="16">
    <source>
        <dbReference type="EMBL" id="CAF4114708.1"/>
    </source>
</evidence>
<dbReference type="EC" id="2.3.1.20" evidence="5"/>
<dbReference type="AlphaFoldDB" id="A0A819VWD4"/>
<keyword evidence="10" id="KW-0256">Endoplasmic reticulum</keyword>
<dbReference type="CDD" id="cd07987">
    <property type="entry name" value="LPLAT_MGAT-like"/>
    <property type="match status" value="1"/>
</dbReference>
<keyword evidence="14" id="KW-0012">Acyltransferase</keyword>
<evidence type="ECO:0000313" key="17">
    <source>
        <dbReference type="Proteomes" id="UP000663836"/>
    </source>
</evidence>
<keyword evidence="9" id="KW-0319">Glycerol metabolism</keyword>
<dbReference type="GO" id="GO:0005789">
    <property type="term" value="C:endoplasmic reticulum membrane"/>
    <property type="evidence" value="ECO:0007669"/>
    <property type="project" value="UniProtKB-SubCell"/>
</dbReference>
<keyword evidence="6" id="KW-0444">Lipid biosynthesis</keyword>
<evidence type="ECO:0000256" key="11">
    <source>
        <dbReference type="ARBA" id="ARBA00022989"/>
    </source>
</evidence>
<comment type="subcellular location">
    <subcellularLocation>
        <location evidence="1">Endoplasmic reticulum membrane</location>
        <topology evidence="1">Multi-pass membrane protein</topology>
    </subcellularLocation>
</comment>
<evidence type="ECO:0000256" key="8">
    <source>
        <dbReference type="ARBA" id="ARBA00022692"/>
    </source>
</evidence>
<dbReference type="Proteomes" id="UP000663836">
    <property type="component" value="Unassembled WGS sequence"/>
</dbReference>
<dbReference type="SUPFAM" id="SSF69593">
    <property type="entry name" value="Glycerol-3-phosphate (1)-acyltransferase"/>
    <property type="match status" value="1"/>
</dbReference>
<evidence type="ECO:0000313" key="15">
    <source>
        <dbReference type="EMBL" id="CAF1309534.1"/>
    </source>
</evidence>
<dbReference type="GO" id="GO:0019432">
    <property type="term" value="P:triglyceride biosynthetic process"/>
    <property type="evidence" value="ECO:0007669"/>
    <property type="project" value="TreeGrafter"/>
</dbReference>
<evidence type="ECO:0000256" key="9">
    <source>
        <dbReference type="ARBA" id="ARBA00022798"/>
    </source>
</evidence>
<evidence type="ECO:0000256" key="1">
    <source>
        <dbReference type="ARBA" id="ARBA00004477"/>
    </source>
</evidence>
<accession>A0A819VWD4</accession>
<comment type="caution">
    <text evidence="16">The sequence shown here is derived from an EMBL/GenBank/DDBJ whole genome shotgun (WGS) entry which is preliminary data.</text>
</comment>
<evidence type="ECO:0000256" key="14">
    <source>
        <dbReference type="ARBA" id="ARBA00023315"/>
    </source>
</evidence>
<keyword evidence="13" id="KW-0472">Membrane</keyword>
<sequence length="269" mass="31121">MTLLIGLIYGSWMYIDRYTDVRGGRWSNCLRRLSIWSIVANYFPLKLIKTEDLDPNRNYIFGYHPHGLLTFAAGVNFLTEATHFPTLFPGIRPHLMILRNGFLIPFTRELLLNLGACRVSRESCQYFLNGSSGQGNAVVIVCGGMRELYLTEYQMMIFYLKNRKGFIRLALENGASLVPVISFGENELYRRYKNWISNRWIWGRSIIGILPLHHPVTTVVGKPIHVNQIIDPSQTDIDQLHYQYLHAIEQLYDINKANYGLEHVKLKII</sequence>
<dbReference type="Pfam" id="PF03982">
    <property type="entry name" value="DAGAT"/>
    <property type="match status" value="1"/>
</dbReference>
<organism evidence="16 17">
    <name type="scientific">Rotaria sordida</name>
    <dbReference type="NCBI Taxonomy" id="392033"/>
    <lineage>
        <taxon>Eukaryota</taxon>
        <taxon>Metazoa</taxon>
        <taxon>Spiralia</taxon>
        <taxon>Gnathifera</taxon>
        <taxon>Rotifera</taxon>
        <taxon>Eurotatoria</taxon>
        <taxon>Bdelloidea</taxon>
        <taxon>Philodinida</taxon>
        <taxon>Philodinidae</taxon>
        <taxon>Rotaria</taxon>
    </lineage>
</organism>
<dbReference type="EMBL" id="CAJNOT010002362">
    <property type="protein sequence ID" value="CAF1309534.1"/>
    <property type="molecule type" value="Genomic_DNA"/>
</dbReference>
<dbReference type="InterPro" id="IPR007130">
    <property type="entry name" value="DAGAT"/>
</dbReference>
<keyword evidence="12" id="KW-0443">Lipid metabolism</keyword>
<comment type="pathway">
    <text evidence="3">Lipid metabolism.</text>
</comment>
<evidence type="ECO:0000256" key="13">
    <source>
        <dbReference type="ARBA" id="ARBA00023136"/>
    </source>
</evidence>
<evidence type="ECO:0000256" key="2">
    <source>
        <dbReference type="ARBA" id="ARBA00004771"/>
    </source>
</evidence>
<proteinExistence type="inferred from homology"/>
<protein>
    <recommendedName>
        <fullName evidence="5">diacylglycerol O-acyltransferase</fullName>
        <ecNumber evidence="5">2.3.1.20</ecNumber>
    </recommendedName>
</protein>
<evidence type="ECO:0000256" key="10">
    <source>
        <dbReference type="ARBA" id="ARBA00022824"/>
    </source>
</evidence>
<gene>
    <name evidence="16" type="ORF">JBS370_LOCUS32361</name>
    <name evidence="15" type="ORF">ZHD862_LOCUS28410</name>
</gene>
<comment type="pathway">
    <text evidence="2">Glycerolipid metabolism; triacylglycerol biosynthesis.</text>
</comment>
<dbReference type="Proteomes" id="UP000663864">
    <property type="component" value="Unassembled WGS sequence"/>
</dbReference>
<keyword evidence="7" id="KW-0808">Transferase</keyword>
<keyword evidence="8" id="KW-0812">Transmembrane</keyword>
<dbReference type="PANTHER" id="PTHR12317">
    <property type="entry name" value="DIACYLGLYCEROL O-ACYLTRANSFERASE"/>
    <property type="match status" value="1"/>
</dbReference>
<evidence type="ECO:0000256" key="5">
    <source>
        <dbReference type="ARBA" id="ARBA00013244"/>
    </source>
</evidence>
<keyword evidence="11" id="KW-1133">Transmembrane helix</keyword>
<dbReference type="EMBL" id="CAJOBD010008518">
    <property type="protein sequence ID" value="CAF4114708.1"/>
    <property type="molecule type" value="Genomic_DNA"/>
</dbReference>
<name>A0A819VWD4_9BILA</name>
<reference evidence="16" key="1">
    <citation type="submission" date="2021-02" db="EMBL/GenBank/DDBJ databases">
        <authorList>
            <person name="Nowell W R."/>
        </authorList>
    </citation>
    <scope>NUCLEOTIDE SEQUENCE</scope>
</reference>
<evidence type="ECO:0000256" key="3">
    <source>
        <dbReference type="ARBA" id="ARBA00005189"/>
    </source>
</evidence>
<dbReference type="PANTHER" id="PTHR12317:SF0">
    <property type="entry name" value="ACYLTRANSFERASE"/>
    <property type="match status" value="1"/>
</dbReference>
<dbReference type="GO" id="GO:0004144">
    <property type="term" value="F:diacylglycerol O-acyltransferase activity"/>
    <property type="evidence" value="ECO:0007669"/>
    <property type="project" value="UniProtKB-EC"/>
</dbReference>
<dbReference type="GO" id="GO:0006071">
    <property type="term" value="P:glycerol metabolic process"/>
    <property type="evidence" value="ECO:0007669"/>
    <property type="project" value="UniProtKB-KW"/>
</dbReference>
<evidence type="ECO:0000256" key="6">
    <source>
        <dbReference type="ARBA" id="ARBA00022516"/>
    </source>
</evidence>